<feature type="compositionally biased region" description="Basic and acidic residues" evidence="1">
    <location>
        <begin position="117"/>
        <end position="146"/>
    </location>
</feature>
<dbReference type="RefSeq" id="WP_153283237.1">
    <property type="nucleotide sequence ID" value="NZ_CP045644.1"/>
</dbReference>
<feature type="region of interest" description="Disordered" evidence="1">
    <location>
        <begin position="252"/>
        <end position="281"/>
    </location>
</feature>
<organism evidence="3 4">
    <name type="scientific">Variovorax paradoxus</name>
    <dbReference type="NCBI Taxonomy" id="34073"/>
    <lineage>
        <taxon>Bacteria</taxon>
        <taxon>Pseudomonadati</taxon>
        <taxon>Pseudomonadota</taxon>
        <taxon>Betaproteobacteria</taxon>
        <taxon>Burkholderiales</taxon>
        <taxon>Comamonadaceae</taxon>
        <taxon>Variovorax</taxon>
    </lineage>
</organism>
<dbReference type="Proteomes" id="UP000326780">
    <property type="component" value="Chromosome"/>
</dbReference>
<evidence type="ECO:0000256" key="1">
    <source>
        <dbReference type="SAM" id="MobiDB-lite"/>
    </source>
</evidence>
<feature type="compositionally biased region" description="Gly residues" evidence="1">
    <location>
        <begin position="23"/>
        <end position="54"/>
    </location>
</feature>
<dbReference type="Pfam" id="PF20356">
    <property type="entry name" value="DUF6651"/>
    <property type="match status" value="1"/>
</dbReference>
<evidence type="ECO:0000259" key="2">
    <source>
        <dbReference type="Pfam" id="PF20356"/>
    </source>
</evidence>
<feature type="region of interest" description="Disordered" evidence="1">
    <location>
        <begin position="1"/>
        <end position="75"/>
    </location>
</feature>
<dbReference type="EMBL" id="CP045644">
    <property type="protein sequence ID" value="QFZ84615.1"/>
    <property type="molecule type" value="Genomic_DNA"/>
</dbReference>
<feature type="domain" description="DUF6651" evidence="2">
    <location>
        <begin position="162"/>
        <end position="268"/>
    </location>
</feature>
<name>A0A5Q0M7X5_VARPD</name>
<feature type="region of interest" description="Disordered" evidence="1">
    <location>
        <begin position="117"/>
        <end position="147"/>
    </location>
</feature>
<proteinExistence type="predicted"/>
<accession>A0A5Q0M7X5</accession>
<dbReference type="InterPro" id="IPR046593">
    <property type="entry name" value="DUF6651"/>
</dbReference>
<evidence type="ECO:0000313" key="4">
    <source>
        <dbReference type="Proteomes" id="UP000326780"/>
    </source>
</evidence>
<dbReference type="AlphaFoldDB" id="A0A5Q0M7X5"/>
<feature type="compositionally biased region" description="Basic residues" evidence="1">
    <location>
        <begin position="1"/>
        <end position="11"/>
    </location>
</feature>
<reference evidence="3 4" key="1">
    <citation type="submission" date="2019-10" db="EMBL/GenBank/DDBJ databases">
        <title>Complete genome sequence of Variovorax paradoxus 5C-2.</title>
        <authorList>
            <person name="Gogoleva N.E."/>
            <person name="Balkin A.S."/>
        </authorList>
    </citation>
    <scope>NUCLEOTIDE SEQUENCE [LARGE SCALE GENOMIC DNA]</scope>
    <source>
        <strain evidence="3 4">5C-2</strain>
    </source>
</reference>
<sequence>MTRIQRLMRLHRLMDAAGEHGSDGGGAGTGGDGQGEGSGEGAEGQGEGDGQGDPKGGEGEGNKGATKPSDAEAKLLKEVMDKKRALETANTQLAQVNERLAQFEGIDAAKVRELLKEKEEQERTQAEARGDYEKLKKQMADSHAAEKTTLQSTIEAAQASISGLQKQIADLTVGGAFSASTFIAEDLTLPVSKARALYGSHFEFKDGVVVAYDKPASSADRAPLVDAAGTPLSFDDAFRKIVDADPDKDQLYRSKVKPGAGSTTTKTTKAQRVERDDNVTGTDRIALGLKNLAKQTGGK</sequence>
<gene>
    <name evidence="3" type="ORF">GFK26_18485</name>
</gene>
<evidence type="ECO:0000313" key="3">
    <source>
        <dbReference type="EMBL" id="QFZ84615.1"/>
    </source>
</evidence>
<feature type="compositionally biased region" description="Basic and acidic residues" evidence="1">
    <location>
        <begin position="12"/>
        <end position="22"/>
    </location>
</feature>
<protein>
    <recommendedName>
        <fullName evidence="2">DUF6651 domain-containing protein</fullName>
    </recommendedName>
</protein>